<sequence>ITHMSIGLRDKDDKKAKKSLTFSIKNWPEDERPRERLIKYGPESLSDAHLLGILLRTGHGKDGKNAVDLGREILSRFGNLSSLDAAAVTEICQISGVGLAKAAQIKASIELGKRVVSVHNGGLPRFKCCDDVASYYLPVMHNLKREQFRCVLLDGKNRVIKETKVSEGSLTTSVVHPREVFIQAIRESAVSVILVHNHPSGDPSPSQEDLKITERLARAGDIIGIKVLDHIIIGDKRFFSFAQENVL</sequence>
<reference evidence="9 10" key="1">
    <citation type="journal article" date="2020" name="Front. Microbiol.">
        <title>Single-cell genomics of novel Actinobacteria with the Wood-Ljungdahl pathway discovered in a serpentinizing system.</title>
        <authorList>
            <person name="Merino N."/>
            <person name="Kawai M."/>
            <person name="Boyd E.S."/>
            <person name="Colman D.R."/>
            <person name="McGlynn S.E."/>
            <person name="Nealson K.H."/>
            <person name="Kurokawa K."/>
            <person name="Hongoh Y."/>
        </authorList>
    </citation>
    <scope>NUCLEOTIDE SEQUENCE [LARGE SCALE GENOMIC DNA]</scope>
    <source>
        <strain evidence="9 10">S03</strain>
    </source>
</reference>
<evidence type="ECO:0000256" key="6">
    <source>
        <dbReference type="ARBA" id="ARBA00023049"/>
    </source>
</evidence>
<dbReference type="GO" id="GO:0006508">
    <property type="term" value="P:proteolysis"/>
    <property type="evidence" value="ECO:0007669"/>
    <property type="project" value="UniProtKB-KW"/>
</dbReference>
<keyword evidence="3" id="KW-0479">Metal-binding</keyword>
<proteinExistence type="inferred from homology"/>
<keyword evidence="4" id="KW-0378">Hydrolase</keyword>
<dbReference type="SUPFAM" id="SSF102712">
    <property type="entry name" value="JAB1/MPN domain"/>
    <property type="match status" value="1"/>
</dbReference>
<feature type="non-terminal residue" evidence="9">
    <location>
        <position position="1"/>
    </location>
</feature>
<dbReference type="PANTHER" id="PTHR30471">
    <property type="entry name" value="DNA REPAIR PROTEIN RADC"/>
    <property type="match status" value="1"/>
</dbReference>
<dbReference type="InterPro" id="IPR046778">
    <property type="entry name" value="UPF0758_N"/>
</dbReference>
<dbReference type="InterPro" id="IPR037518">
    <property type="entry name" value="MPN"/>
</dbReference>
<evidence type="ECO:0000313" key="10">
    <source>
        <dbReference type="Proteomes" id="UP000574717"/>
    </source>
</evidence>
<protein>
    <submittedName>
        <fullName evidence="9">DNA repair protein RadC</fullName>
    </submittedName>
</protein>
<evidence type="ECO:0000256" key="3">
    <source>
        <dbReference type="ARBA" id="ARBA00022723"/>
    </source>
</evidence>
<feature type="domain" description="MPN" evidence="8">
    <location>
        <begin position="125"/>
        <end position="247"/>
    </location>
</feature>
<dbReference type="NCBIfam" id="NF000642">
    <property type="entry name" value="PRK00024.1"/>
    <property type="match status" value="1"/>
</dbReference>
<dbReference type="Gene3D" id="3.40.140.10">
    <property type="entry name" value="Cytidine Deaminase, domain 2"/>
    <property type="match status" value="1"/>
</dbReference>
<dbReference type="InterPro" id="IPR020891">
    <property type="entry name" value="UPF0758_CS"/>
</dbReference>
<dbReference type="InterPro" id="IPR010994">
    <property type="entry name" value="RuvA_2-like"/>
</dbReference>
<evidence type="ECO:0000256" key="2">
    <source>
        <dbReference type="ARBA" id="ARBA00022670"/>
    </source>
</evidence>
<comment type="similarity">
    <text evidence="1 7">Belongs to the UPF0758 family.</text>
</comment>
<dbReference type="GO" id="GO:0046872">
    <property type="term" value="F:metal ion binding"/>
    <property type="evidence" value="ECO:0007669"/>
    <property type="project" value="UniProtKB-KW"/>
</dbReference>
<evidence type="ECO:0000256" key="7">
    <source>
        <dbReference type="RuleBase" id="RU003797"/>
    </source>
</evidence>
<gene>
    <name evidence="9" type="ORF">HKBW3S03_01616</name>
</gene>
<dbReference type="GO" id="GO:0008237">
    <property type="term" value="F:metallopeptidase activity"/>
    <property type="evidence" value="ECO:0007669"/>
    <property type="project" value="UniProtKB-KW"/>
</dbReference>
<dbReference type="Pfam" id="PF20582">
    <property type="entry name" value="UPF0758_N"/>
    <property type="match status" value="1"/>
</dbReference>
<evidence type="ECO:0000256" key="5">
    <source>
        <dbReference type="ARBA" id="ARBA00022833"/>
    </source>
</evidence>
<organism evidence="9 10">
    <name type="scientific">Candidatus Hakubella thermalkaliphila</name>
    <dbReference type="NCBI Taxonomy" id="2754717"/>
    <lineage>
        <taxon>Bacteria</taxon>
        <taxon>Bacillati</taxon>
        <taxon>Actinomycetota</taxon>
        <taxon>Actinomycetota incertae sedis</taxon>
        <taxon>Candidatus Hakubellales</taxon>
        <taxon>Candidatus Hakubellaceae</taxon>
        <taxon>Candidatus Hakubella</taxon>
    </lineage>
</organism>
<name>A0A6V8NIS7_9ACTN</name>
<keyword evidence="6" id="KW-0482">Metalloprotease</keyword>
<keyword evidence="2" id="KW-0645">Protease</keyword>
<dbReference type="Proteomes" id="UP000574717">
    <property type="component" value="Unassembled WGS sequence"/>
</dbReference>
<dbReference type="SUPFAM" id="SSF47781">
    <property type="entry name" value="RuvA domain 2-like"/>
    <property type="match status" value="1"/>
</dbReference>
<dbReference type="AlphaFoldDB" id="A0A6V8NIS7"/>
<dbReference type="InterPro" id="IPR001405">
    <property type="entry name" value="UPF0758"/>
</dbReference>
<dbReference type="PANTHER" id="PTHR30471:SF3">
    <property type="entry name" value="UPF0758 PROTEIN YEES-RELATED"/>
    <property type="match status" value="1"/>
</dbReference>
<dbReference type="Pfam" id="PF04002">
    <property type="entry name" value="RadC"/>
    <property type="match status" value="1"/>
</dbReference>
<dbReference type="EMBL" id="BLRU01000253">
    <property type="protein sequence ID" value="GFP20113.1"/>
    <property type="molecule type" value="Genomic_DNA"/>
</dbReference>
<evidence type="ECO:0000259" key="8">
    <source>
        <dbReference type="PROSITE" id="PS50249"/>
    </source>
</evidence>
<dbReference type="NCBIfam" id="TIGR00608">
    <property type="entry name" value="radc"/>
    <property type="match status" value="1"/>
</dbReference>
<keyword evidence="5" id="KW-0862">Zinc</keyword>
<dbReference type="PROSITE" id="PS01302">
    <property type="entry name" value="UPF0758"/>
    <property type="match status" value="1"/>
</dbReference>
<evidence type="ECO:0000256" key="4">
    <source>
        <dbReference type="ARBA" id="ARBA00022801"/>
    </source>
</evidence>
<accession>A0A6V8NIS7</accession>
<dbReference type="InterPro" id="IPR025657">
    <property type="entry name" value="RadC_JAB"/>
</dbReference>
<evidence type="ECO:0000256" key="1">
    <source>
        <dbReference type="ARBA" id="ARBA00010243"/>
    </source>
</evidence>
<dbReference type="CDD" id="cd08071">
    <property type="entry name" value="MPN_DUF2466"/>
    <property type="match status" value="1"/>
</dbReference>
<dbReference type="PROSITE" id="PS50249">
    <property type="entry name" value="MPN"/>
    <property type="match status" value="1"/>
</dbReference>
<comment type="caution">
    <text evidence="9">The sequence shown here is derived from an EMBL/GenBank/DDBJ whole genome shotgun (WGS) entry which is preliminary data.</text>
</comment>
<evidence type="ECO:0000313" key="9">
    <source>
        <dbReference type="EMBL" id="GFP20113.1"/>
    </source>
</evidence>